<name>A0ABC8SFJ1_9AQUA</name>
<reference evidence="2 3" key="1">
    <citation type="submission" date="2024-02" db="EMBL/GenBank/DDBJ databases">
        <authorList>
            <person name="Vignale AGUSTIN F."/>
            <person name="Sosa J E."/>
            <person name="Modenutti C."/>
        </authorList>
    </citation>
    <scope>NUCLEOTIDE SEQUENCE [LARGE SCALE GENOMIC DNA]</scope>
</reference>
<evidence type="ECO:0000313" key="2">
    <source>
        <dbReference type="EMBL" id="CAK9155947.1"/>
    </source>
</evidence>
<protein>
    <submittedName>
        <fullName evidence="2">Uncharacterized protein</fullName>
    </submittedName>
</protein>
<feature type="region of interest" description="Disordered" evidence="1">
    <location>
        <begin position="146"/>
        <end position="168"/>
    </location>
</feature>
<evidence type="ECO:0000313" key="3">
    <source>
        <dbReference type="Proteomes" id="UP001642360"/>
    </source>
</evidence>
<sequence>MADVSSHLQVFHRQSNAQEQEPLADVQTVDLYGFDFAPPSPPNRSFFMPSRSVLHNFISNSEDTESDCSDSVNDPIFYAEEEQMYSVDSHEDYALDDIDSVSEPFLGPPDNYAYCGNFGSSPTDHLGGELGLGFGIEFDTLAFDSDSTRDKERRTSQSDVDFSTTTGQSSQALKDQELLMITGFSSYASLPCIARACDIPTEN</sequence>
<proteinExistence type="predicted"/>
<accession>A0ABC8SFJ1</accession>
<organism evidence="2 3">
    <name type="scientific">Ilex paraguariensis</name>
    <name type="common">yerba mate</name>
    <dbReference type="NCBI Taxonomy" id="185542"/>
    <lineage>
        <taxon>Eukaryota</taxon>
        <taxon>Viridiplantae</taxon>
        <taxon>Streptophyta</taxon>
        <taxon>Embryophyta</taxon>
        <taxon>Tracheophyta</taxon>
        <taxon>Spermatophyta</taxon>
        <taxon>Magnoliopsida</taxon>
        <taxon>eudicotyledons</taxon>
        <taxon>Gunneridae</taxon>
        <taxon>Pentapetalae</taxon>
        <taxon>asterids</taxon>
        <taxon>campanulids</taxon>
        <taxon>Aquifoliales</taxon>
        <taxon>Aquifoliaceae</taxon>
        <taxon>Ilex</taxon>
    </lineage>
</organism>
<dbReference type="EMBL" id="CAUOFW020002769">
    <property type="protein sequence ID" value="CAK9155947.1"/>
    <property type="molecule type" value="Genomic_DNA"/>
</dbReference>
<feature type="compositionally biased region" description="Polar residues" evidence="1">
    <location>
        <begin position="157"/>
        <end position="168"/>
    </location>
</feature>
<keyword evidence="3" id="KW-1185">Reference proteome</keyword>
<feature type="compositionally biased region" description="Basic and acidic residues" evidence="1">
    <location>
        <begin position="146"/>
        <end position="156"/>
    </location>
</feature>
<dbReference type="Proteomes" id="UP001642360">
    <property type="component" value="Unassembled WGS sequence"/>
</dbReference>
<dbReference type="AlphaFoldDB" id="A0ABC8SFJ1"/>
<comment type="caution">
    <text evidence="2">The sequence shown here is derived from an EMBL/GenBank/DDBJ whole genome shotgun (WGS) entry which is preliminary data.</text>
</comment>
<evidence type="ECO:0000256" key="1">
    <source>
        <dbReference type="SAM" id="MobiDB-lite"/>
    </source>
</evidence>
<gene>
    <name evidence="2" type="ORF">ILEXP_LOCUS24363</name>
</gene>